<dbReference type="Pfam" id="PF05124">
    <property type="entry name" value="S_layer_C"/>
    <property type="match status" value="1"/>
</dbReference>
<evidence type="ECO:0000313" key="3">
    <source>
        <dbReference type="Proteomes" id="UP000001488"/>
    </source>
</evidence>
<dbReference type="HOGENOM" id="CLU_437217_0_0_2"/>
<feature type="domain" description="S-layer protein outer" evidence="1">
    <location>
        <begin position="44"/>
        <end position="623"/>
    </location>
</feature>
<dbReference type="AlphaFoldDB" id="C5A3Y4"/>
<dbReference type="PATRIC" id="fig|593117.10.peg.440"/>
<evidence type="ECO:0000313" key="2">
    <source>
        <dbReference type="EMBL" id="ACS32946.1"/>
    </source>
</evidence>
<accession>C5A3Y4</accession>
<dbReference type="RefSeq" id="WP_015858064.1">
    <property type="nucleotide sequence ID" value="NC_012804.1"/>
</dbReference>
<dbReference type="STRING" id="593117.TGAM_0444"/>
<organism evidence="2 3">
    <name type="scientific">Thermococcus gammatolerans (strain DSM 15229 / JCM 11827 / EJ3)</name>
    <dbReference type="NCBI Taxonomy" id="593117"/>
    <lineage>
        <taxon>Archaea</taxon>
        <taxon>Methanobacteriati</taxon>
        <taxon>Methanobacteriota</taxon>
        <taxon>Thermococci</taxon>
        <taxon>Thermococcales</taxon>
        <taxon>Thermococcaceae</taxon>
        <taxon>Thermococcus</taxon>
    </lineage>
</organism>
<dbReference type="KEGG" id="tga:TGAM_0444"/>
<dbReference type="InterPro" id="IPR022651">
    <property type="entry name" value="S_layer_C"/>
</dbReference>
<dbReference type="eggNOG" id="arCOG03418">
    <property type="taxonomic scope" value="Archaea"/>
</dbReference>
<proteinExistence type="predicted"/>
<dbReference type="EMBL" id="CP001398">
    <property type="protein sequence ID" value="ACS32946.1"/>
    <property type="molecule type" value="Genomic_DNA"/>
</dbReference>
<protein>
    <submittedName>
        <fullName evidence="2">S-layer protein</fullName>
    </submittedName>
</protein>
<sequence length="627" mass="68724">MLMKILRKNVTKVFALLLGVMFLLSIGGASAGSNYIVPTGLKDISNVPRSFFVKPDGTPNVKIVVGSYAKAEDVASAADIAAALGSVLYKEEEAKNIAVKLRKAGETDVALEQVIYRYDYETMTSDHNLPYNSGLVNWSKSYDELPADYWFNGASYTANYSTWASSFSAQFKVKDSDAVNGEYLYGWDIEINELSLLPIDPADWDGVAPPKQADIEIPSRRIVVSVDYTLYNYTVKKTEVVREAYPEWGVPAETIVVNESRIGNSIDVELDNGTIVGTISPGVGAGDEFTLLGTKYHVFSVGMGSFTAGEVLGTGWFAQNESKLLGNSRWEITLIGADPLQEKAIVTVKDTKTGELYGPVVLRLGEPKDVVVTGDTVELQLKLEALSENLILGKIAQISGYGNIKTYSSGTYVEYNDQRWIMSVDSDGEYIKRISMTNEDELIGNPLDVLGIYTIKYSFDMRSLNEKDVDFDINRDGSITDTSYVVAKATITILENHPKIHELVLSVGDRIPGTDYVISGVGGVKNIVLKTPTQPITILDTEVNFVNPTSNYILVGSNKANLLTSMIFGHYHLPVDFRVWFGEYPVLGYIPHCDLLKGRSVIIVAGSTPKATRKAATILMQYIAGLS</sequence>
<keyword evidence="3" id="KW-1185">Reference proteome</keyword>
<gene>
    <name evidence="2" type="ordered locus">TGAM_0444</name>
</gene>
<reference evidence="2 3" key="1">
    <citation type="journal article" date="2007" name="Genome Biol.">
        <title>Genome analysis and genome-wide proteomics of Thermococcus gammatolerans, the most radioresistant organism known amongst the Archaea.</title>
        <authorList>
            <person name="Zivanovic Y."/>
            <person name="Armengaud J."/>
            <person name="Lagorce A."/>
            <person name="Leplat C."/>
            <person name="Guerin P."/>
            <person name="Dutertre M."/>
            <person name="Anthouard V."/>
            <person name="Forterre P."/>
            <person name="Wincker P."/>
            <person name="Confalonieri F."/>
        </authorList>
    </citation>
    <scope>NUCLEOTIDE SEQUENCE [LARGE SCALE GENOMIC DNA]</scope>
    <source>
        <strain evidence="3">DSM 15229 / JCM 11827 / EJ3</strain>
    </source>
</reference>
<dbReference type="PaxDb" id="593117-TGAM_0444"/>
<name>C5A3Y4_THEGJ</name>
<dbReference type="NCBIfam" id="TIGR01564">
    <property type="entry name" value="S_layer_MJ"/>
    <property type="match status" value="1"/>
</dbReference>
<dbReference type="GeneID" id="7987991"/>
<dbReference type="InterPro" id="IPR006454">
    <property type="entry name" value="S_layer_MJ"/>
</dbReference>
<evidence type="ECO:0000259" key="1">
    <source>
        <dbReference type="Pfam" id="PF05124"/>
    </source>
</evidence>
<dbReference type="Proteomes" id="UP000001488">
    <property type="component" value="Chromosome"/>
</dbReference>